<dbReference type="InterPro" id="IPR006554">
    <property type="entry name" value="Helicase-like_DEXD_c2"/>
</dbReference>
<evidence type="ECO:0000259" key="4">
    <source>
        <dbReference type="PROSITE" id="PS51193"/>
    </source>
</evidence>
<dbReference type="GO" id="GO:0003677">
    <property type="term" value="F:DNA binding"/>
    <property type="evidence" value="ECO:0007669"/>
    <property type="project" value="InterPro"/>
</dbReference>
<keyword evidence="6" id="KW-1185">Reference proteome</keyword>
<organism evidence="7">
    <name type="scientific">Gongylonema pulchrum</name>
    <dbReference type="NCBI Taxonomy" id="637853"/>
    <lineage>
        <taxon>Eukaryota</taxon>
        <taxon>Metazoa</taxon>
        <taxon>Ecdysozoa</taxon>
        <taxon>Nematoda</taxon>
        <taxon>Chromadorea</taxon>
        <taxon>Rhabditida</taxon>
        <taxon>Spirurina</taxon>
        <taxon>Spiruromorpha</taxon>
        <taxon>Spiruroidea</taxon>
        <taxon>Gongylonematidae</taxon>
        <taxon>Gongylonema</taxon>
    </lineage>
</organism>
<dbReference type="GO" id="GO:0003678">
    <property type="term" value="F:DNA helicase activity"/>
    <property type="evidence" value="ECO:0007669"/>
    <property type="project" value="InterPro"/>
</dbReference>
<reference evidence="7" key="1">
    <citation type="submission" date="2016-06" db="UniProtKB">
        <authorList>
            <consortium name="WormBaseParasite"/>
        </authorList>
    </citation>
    <scope>IDENTIFICATION</scope>
</reference>
<evidence type="ECO:0000256" key="2">
    <source>
        <dbReference type="ARBA" id="ARBA00022801"/>
    </source>
</evidence>
<protein>
    <submittedName>
        <fullName evidence="7">Helicase ATP-binding domain-containing protein</fullName>
    </submittedName>
</protein>
<keyword evidence="1" id="KW-0547">Nucleotide-binding</keyword>
<proteinExistence type="predicted"/>
<dbReference type="PANTHER" id="PTHR11472:SF47">
    <property type="entry name" value="FANCONI ANEMIA GROUP J PROTEIN"/>
    <property type="match status" value="1"/>
</dbReference>
<dbReference type="InterPro" id="IPR045028">
    <property type="entry name" value="DinG/Rad3-like"/>
</dbReference>
<dbReference type="InterPro" id="IPR010614">
    <property type="entry name" value="RAD3-like_helicase_DEAD"/>
</dbReference>
<dbReference type="GO" id="GO:1990918">
    <property type="term" value="P:double-strand break repair involved in meiotic recombination"/>
    <property type="evidence" value="ECO:0007669"/>
    <property type="project" value="TreeGrafter"/>
</dbReference>
<evidence type="ECO:0000256" key="1">
    <source>
        <dbReference type="ARBA" id="ARBA00022741"/>
    </source>
</evidence>
<dbReference type="Gene3D" id="3.40.50.300">
    <property type="entry name" value="P-loop containing nucleotide triphosphate hydrolases"/>
    <property type="match status" value="1"/>
</dbReference>
<dbReference type="PROSITE" id="PS51193">
    <property type="entry name" value="HELICASE_ATP_BIND_2"/>
    <property type="match status" value="1"/>
</dbReference>
<dbReference type="InterPro" id="IPR027417">
    <property type="entry name" value="P-loop_NTPase"/>
</dbReference>
<evidence type="ECO:0000313" key="5">
    <source>
        <dbReference type="EMBL" id="VDN25102.1"/>
    </source>
</evidence>
<dbReference type="EMBL" id="UYRT01081857">
    <property type="protein sequence ID" value="VDN25102.1"/>
    <property type="molecule type" value="Genomic_DNA"/>
</dbReference>
<evidence type="ECO:0000256" key="3">
    <source>
        <dbReference type="ARBA" id="ARBA00022840"/>
    </source>
</evidence>
<keyword evidence="2" id="KW-0378">Hydrolase</keyword>
<dbReference type="GO" id="GO:0016818">
    <property type="term" value="F:hydrolase activity, acting on acid anhydrides, in phosphorus-containing anhydrides"/>
    <property type="evidence" value="ECO:0007669"/>
    <property type="project" value="InterPro"/>
</dbReference>
<dbReference type="PANTHER" id="PTHR11472">
    <property type="entry name" value="DNA REPAIR DEAD HELICASE RAD3/XP-D SUBFAMILY MEMBER"/>
    <property type="match status" value="1"/>
</dbReference>
<dbReference type="Pfam" id="PF06733">
    <property type="entry name" value="DEAD_2"/>
    <property type="match status" value="1"/>
</dbReference>
<dbReference type="Proteomes" id="UP000271098">
    <property type="component" value="Unassembled WGS sequence"/>
</dbReference>
<dbReference type="GO" id="GO:0005524">
    <property type="term" value="F:ATP binding"/>
    <property type="evidence" value="ECO:0007669"/>
    <property type="project" value="UniProtKB-KW"/>
</dbReference>
<dbReference type="GO" id="GO:0005634">
    <property type="term" value="C:nucleus"/>
    <property type="evidence" value="ECO:0007669"/>
    <property type="project" value="TreeGrafter"/>
</dbReference>
<gene>
    <name evidence="5" type="ORF">GPUH_LOCUS14962</name>
</gene>
<dbReference type="WBParaSite" id="GPUH_0001498201-mRNA-1">
    <property type="protein sequence ID" value="GPUH_0001498201-mRNA-1"/>
    <property type="gene ID" value="GPUH_0001498201"/>
</dbReference>
<name>A0A183E1X1_9BILA</name>
<dbReference type="InterPro" id="IPR014013">
    <property type="entry name" value="Helic_SF1/SF2_ATP-bd_DinG/Rad3"/>
</dbReference>
<evidence type="ECO:0000313" key="6">
    <source>
        <dbReference type="Proteomes" id="UP000271098"/>
    </source>
</evidence>
<keyword evidence="3" id="KW-0067">ATP-binding</keyword>
<dbReference type="AlphaFoldDB" id="A0A183E1X1"/>
<dbReference type="OrthoDB" id="5842831at2759"/>
<sequence>MNVPIMIAQTCNNILRDAYAQTNWSSGEGILAIAIRSTRTDKVGCSYKHSMRAKYERPSAIRRLISQTVGEANHIWDVEDLVEALRCSTPPLCPYFSSARVLIDDADIVFCPFTYLIDPIIRASAGLSLKNTIVILDEAHNVEDICREAVSFSFSERELVGAAAEFCQKAAILDKELTKVTAKSVAEEGLHAETESTRTGRYQECLEEIKGHFKTVINFMNKILDWFVSVSTNTLQMDAMKNDRSAYTYTWEKLFMTFSSNELDKFDKTSKGTPYSGLLEAYAAIAGAGNDGEFQSYLQEYTPTATSLSCLEKFLYFFKSYFQDDNRTAYKLFVCVDKPFVSYSRANVLETTASSMSNNEVLDMSCYDNVKEVWLDSRSRLKGYREVKYGYRAYISAFKGCRSVILASGTLSPMATFRTELGTDFHQEMIGNQIIPKEQIFAAVVPALVLKEPRRSSAMNTVMVQYEDAVSRPVKFGAYCTGALMLAVFRGKVAMAAVADLAA</sequence>
<feature type="domain" description="Helicase ATP-binding" evidence="4">
    <location>
        <begin position="1"/>
        <end position="193"/>
    </location>
</feature>
<accession>A0A183E1X1</accession>
<evidence type="ECO:0000313" key="7">
    <source>
        <dbReference type="WBParaSite" id="GPUH_0001498201-mRNA-1"/>
    </source>
</evidence>
<reference evidence="5 6" key="2">
    <citation type="submission" date="2018-11" db="EMBL/GenBank/DDBJ databases">
        <authorList>
            <consortium name="Pathogen Informatics"/>
        </authorList>
    </citation>
    <scope>NUCLEOTIDE SEQUENCE [LARGE SCALE GENOMIC DNA]</scope>
</reference>
<dbReference type="GO" id="GO:0006289">
    <property type="term" value="P:nucleotide-excision repair"/>
    <property type="evidence" value="ECO:0007669"/>
    <property type="project" value="TreeGrafter"/>
</dbReference>
<dbReference type="SMART" id="SM00488">
    <property type="entry name" value="DEXDc2"/>
    <property type="match status" value="1"/>
</dbReference>